<feature type="compositionally biased region" description="Low complexity" evidence="1">
    <location>
        <begin position="456"/>
        <end position="468"/>
    </location>
</feature>
<name>A0A1S4GT12_ANOGA</name>
<feature type="compositionally biased region" description="Polar residues" evidence="1">
    <location>
        <begin position="498"/>
        <end position="511"/>
    </location>
</feature>
<evidence type="ECO:0000256" key="3">
    <source>
        <dbReference type="SAM" id="SignalP"/>
    </source>
</evidence>
<dbReference type="InterPro" id="IPR032073">
    <property type="entry name" value="FNDC5_C"/>
</dbReference>
<feature type="compositionally biased region" description="Polar residues" evidence="1">
    <location>
        <begin position="718"/>
        <end position="728"/>
    </location>
</feature>
<feature type="transmembrane region" description="Helical" evidence="2">
    <location>
        <begin position="171"/>
        <end position="189"/>
    </location>
</feature>
<feature type="region of interest" description="Disordered" evidence="1">
    <location>
        <begin position="718"/>
        <end position="739"/>
    </location>
</feature>
<feature type="compositionally biased region" description="Basic residues" evidence="1">
    <location>
        <begin position="397"/>
        <end position="408"/>
    </location>
</feature>
<evidence type="ECO:0000256" key="1">
    <source>
        <dbReference type="SAM" id="MobiDB-lite"/>
    </source>
</evidence>
<keyword evidence="6" id="KW-1185">Reference proteome</keyword>
<sequence>MLALAALLAVHAGLAGSIPTAPENITVTFLTPTSVRVSWQTSMDPHTMPVDKYDVTYKPTDARVVVVVAGNRDAVTLGGLTPDTQYQLTVAAVWNGKKYRSRPIVFRTLEPPRTSYQQDSGSLVGSSGPPNSPHADTAPSLSGIGIFTEEFGNISVNSTSRELPTIRGVEIGIVVLVLIVWAGAIALFFNRWGKIRMLLPYQPDYKQEQLKVPGTGVCANGTCNGQHSHQDSEPGLERFTMLHFQTLRRWMYIGCVGKLKEHTSCIPRCDSCSLLDRCFQCPLSRHSESRECGCQFALLHRADTDSHPGADAAAPAPAAHPALTTEDAAASEPLAAQPHHSHPHLAVAAAAPRHGEPALRSPAHEIRRHSMVPHGTVPTLLHHAHHGSRQPLLGAGHHPHPPGHSLANHRHVHPLLQRHRSEDRPLLRHAHRPSMVGCQRHLTKPLLQRPLLTHAHSVQQAAGAAASTPHHHAPHHHHSHPRLSQKYRQTLFSRSKQYTSVCSGGSNSTTHCAGDSGTRSRSSREHADDDVEACPYHPWPEEPSSVISERCTRARINSAIFVSSEGKGFDSIEFIRRYGSQSVLCRKAKSAENVSASERQRRFSEYPEWETEDSTTGNGTSAHSASNARRKKSLRQDSIEMVECHKEPAAVTVPVPVPVPTVTPGAVPVVVGTTPTLVTVGVPVAIGSKPAVGAASAATVTASATAAAAGIVKPTPKLSNLPTLSVSGPSPPHEEEFLL</sequence>
<dbReference type="InterPro" id="IPR003961">
    <property type="entry name" value="FN3_dom"/>
</dbReference>
<keyword evidence="3" id="KW-0732">Signal</keyword>
<feature type="region of interest" description="Disordered" evidence="1">
    <location>
        <begin position="498"/>
        <end position="536"/>
    </location>
</feature>
<dbReference type="HOGENOM" id="CLU_021335_0_0_1"/>
<feature type="domain" description="Fibronectin type-III" evidence="4">
    <location>
        <begin position="21"/>
        <end position="111"/>
    </location>
</feature>
<organism evidence="5 6">
    <name type="scientific">Anopheles gambiae</name>
    <name type="common">African malaria mosquito</name>
    <dbReference type="NCBI Taxonomy" id="7165"/>
    <lineage>
        <taxon>Eukaryota</taxon>
        <taxon>Metazoa</taxon>
        <taxon>Ecdysozoa</taxon>
        <taxon>Arthropoda</taxon>
        <taxon>Hexapoda</taxon>
        <taxon>Insecta</taxon>
        <taxon>Pterygota</taxon>
        <taxon>Neoptera</taxon>
        <taxon>Endopterygota</taxon>
        <taxon>Diptera</taxon>
        <taxon>Nematocera</taxon>
        <taxon>Culicoidea</taxon>
        <taxon>Culicidae</taxon>
        <taxon>Anophelinae</taxon>
        <taxon>Anopheles</taxon>
    </lineage>
</organism>
<reference evidence="5 6" key="2">
    <citation type="journal article" date="2004" name="Trends Parasitol.">
        <title>The Anopheles gambiae genome: an update.</title>
        <authorList>
            <person name="Mongin E."/>
            <person name="Louis C."/>
            <person name="Holt R.A."/>
            <person name="Birney E."/>
            <person name="Collins F.H."/>
        </authorList>
    </citation>
    <scope>NUCLEOTIDE SEQUENCE [LARGE SCALE GENOMIC DNA]</scope>
    <source>
        <strain evidence="5 6">PEST</strain>
    </source>
</reference>
<reference evidence="5" key="3">
    <citation type="submission" date="2021-01" db="UniProtKB">
        <authorList>
            <consortium name="EnsemblMetazoa"/>
        </authorList>
    </citation>
    <scope>IDENTIFICATION</scope>
    <source>
        <strain evidence="5">PEST</strain>
    </source>
</reference>
<feature type="region of interest" description="Disordered" evidence="1">
    <location>
        <begin position="456"/>
        <end position="484"/>
    </location>
</feature>
<evidence type="ECO:0000313" key="6">
    <source>
        <dbReference type="Proteomes" id="UP000007062"/>
    </source>
</evidence>
<feature type="region of interest" description="Disordered" evidence="1">
    <location>
        <begin position="589"/>
        <end position="634"/>
    </location>
</feature>
<proteinExistence type="predicted"/>
<dbReference type="PANTHER" id="PTHR21104">
    <property type="entry name" value="FIBRONECTIN TYPE III DOMAIN-CONTAINING PROTEIN"/>
    <property type="match status" value="1"/>
</dbReference>
<dbReference type="CDD" id="cd00063">
    <property type="entry name" value="FN3"/>
    <property type="match status" value="1"/>
</dbReference>
<dbReference type="EMBL" id="AAAB01008807">
    <property type="status" value="NOT_ANNOTATED_CDS"/>
    <property type="molecule type" value="Genomic_DNA"/>
</dbReference>
<feature type="compositionally biased region" description="Polar residues" evidence="1">
    <location>
        <begin position="614"/>
        <end position="627"/>
    </location>
</feature>
<accession>A0A1S4GT12</accession>
<dbReference type="PROSITE" id="PS50853">
    <property type="entry name" value="FN3"/>
    <property type="match status" value="1"/>
</dbReference>
<dbReference type="AlphaFoldDB" id="A0A1S4GT12"/>
<dbReference type="Gene3D" id="2.60.40.10">
    <property type="entry name" value="Immunoglobulins"/>
    <property type="match status" value="1"/>
</dbReference>
<protein>
    <submittedName>
        <fullName evidence="5">Fibronectin type-III domain-containing protein</fullName>
    </submittedName>
</protein>
<dbReference type="InterPro" id="IPR013783">
    <property type="entry name" value="Ig-like_fold"/>
</dbReference>
<keyword evidence="2" id="KW-0472">Membrane</keyword>
<evidence type="ECO:0000256" key="2">
    <source>
        <dbReference type="SAM" id="Phobius"/>
    </source>
</evidence>
<feature type="signal peptide" evidence="3">
    <location>
        <begin position="1"/>
        <end position="15"/>
    </location>
</feature>
<feature type="chain" id="PRO_5037481792" evidence="3">
    <location>
        <begin position="16"/>
        <end position="739"/>
    </location>
</feature>
<feature type="compositionally biased region" description="Polar residues" evidence="1">
    <location>
        <begin position="114"/>
        <end position="129"/>
    </location>
</feature>
<dbReference type="EnsemblMetazoa" id="AGAP006721-RA">
    <property type="protein sequence ID" value="AGAP006721-PA"/>
    <property type="gene ID" value="AGAP006721"/>
</dbReference>
<dbReference type="Pfam" id="PF16066">
    <property type="entry name" value="DUF4808"/>
    <property type="match status" value="2"/>
</dbReference>
<keyword evidence="2" id="KW-1133">Transmembrane helix</keyword>
<dbReference type="InterPro" id="IPR036116">
    <property type="entry name" value="FN3_sf"/>
</dbReference>
<feature type="region of interest" description="Disordered" evidence="1">
    <location>
        <begin position="110"/>
        <end position="139"/>
    </location>
</feature>
<evidence type="ECO:0000313" key="5">
    <source>
        <dbReference type="EnsemblMetazoa" id="AGAP006721-PA"/>
    </source>
</evidence>
<keyword evidence="2" id="KW-0812">Transmembrane</keyword>
<dbReference type="Pfam" id="PF00041">
    <property type="entry name" value="fn3"/>
    <property type="match status" value="1"/>
</dbReference>
<evidence type="ECO:0000259" key="4">
    <source>
        <dbReference type="PROSITE" id="PS50853"/>
    </source>
</evidence>
<dbReference type="SMART" id="SM00060">
    <property type="entry name" value="FN3"/>
    <property type="match status" value="1"/>
</dbReference>
<dbReference type="PANTHER" id="PTHR21104:SF2">
    <property type="entry name" value="FIBRONECTIN TYPE-III DOMAIN-CONTAINING PROTEIN"/>
    <property type="match status" value="1"/>
</dbReference>
<dbReference type="SUPFAM" id="SSF49265">
    <property type="entry name" value="Fibronectin type III"/>
    <property type="match status" value="1"/>
</dbReference>
<feature type="compositionally biased region" description="Basic residues" evidence="1">
    <location>
        <begin position="469"/>
        <end position="484"/>
    </location>
</feature>
<dbReference type="VEuPathDB" id="VectorBase:AGAMI1_013280"/>
<dbReference type="Proteomes" id="UP000007062">
    <property type="component" value="Chromosome 2L"/>
</dbReference>
<feature type="region of interest" description="Disordered" evidence="1">
    <location>
        <begin position="381"/>
        <end position="408"/>
    </location>
</feature>
<dbReference type="GO" id="GO:0016239">
    <property type="term" value="P:positive regulation of macroautophagy"/>
    <property type="evidence" value="ECO:0000318"/>
    <property type="project" value="GO_Central"/>
</dbReference>
<reference evidence="5 6" key="1">
    <citation type="journal article" date="2002" name="Science">
        <title>The genome sequence of the malaria mosquito Anopheles gambiae.</title>
        <authorList>
            <person name="Holt R.A."/>
            <person name="Subramanian G.M."/>
            <person name="Halpern A."/>
            <person name="Sutton G.G."/>
            <person name="Charlab R."/>
            <person name="Nusskern D.R."/>
            <person name="Wincker P."/>
            <person name="Clark A.G."/>
            <person name="Ribeiro J.M."/>
            <person name="Wides R."/>
            <person name="Salzberg S.L."/>
            <person name="Loftus B."/>
            <person name="Yandell M."/>
            <person name="Majoros W.H."/>
            <person name="Rusch D.B."/>
            <person name="Lai Z."/>
            <person name="Kraft C.L."/>
            <person name="Abril J.F."/>
            <person name="Anthouard V."/>
            <person name="Arensburger P."/>
            <person name="Atkinson P.W."/>
            <person name="Baden H."/>
            <person name="de Berardinis V."/>
            <person name="Baldwin D."/>
            <person name="Benes V."/>
            <person name="Biedler J."/>
            <person name="Blass C."/>
            <person name="Bolanos R."/>
            <person name="Boscus D."/>
            <person name="Barnstead M."/>
            <person name="Cai S."/>
            <person name="Center A."/>
            <person name="Chaturverdi K."/>
            <person name="Christophides G.K."/>
            <person name="Chrystal M.A."/>
            <person name="Clamp M."/>
            <person name="Cravchik A."/>
            <person name="Curwen V."/>
            <person name="Dana A."/>
            <person name="Delcher A."/>
            <person name="Dew I."/>
            <person name="Evans C.A."/>
            <person name="Flanigan M."/>
            <person name="Grundschober-Freimoser A."/>
            <person name="Friedli L."/>
            <person name="Gu Z."/>
            <person name="Guan P."/>
            <person name="Guigo R."/>
            <person name="Hillenmeyer M.E."/>
            <person name="Hladun S.L."/>
            <person name="Hogan J.R."/>
            <person name="Hong Y.S."/>
            <person name="Hoover J."/>
            <person name="Jaillon O."/>
            <person name="Ke Z."/>
            <person name="Kodira C."/>
            <person name="Kokoza E."/>
            <person name="Koutsos A."/>
            <person name="Letunic I."/>
            <person name="Levitsky A."/>
            <person name="Liang Y."/>
            <person name="Lin J.J."/>
            <person name="Lobo N.F."/>
            <person name="Lopez J.R."/>
            <person name="Malek J.A."/>
            <person name="McIntosh T.C."/>
            <person name="Meister S."/>
            <person name="Miller J."/>
            <person name="Mobarry C."/>
            <person name="Mongin E."/>
            <person name="Murphy S.D."/>
            <person name="O'Brochta D.A."/>
            <person name="Pfannkoch C."/>
            <person name="Qi R."/>
            <person name="Regier M.A."/>
            <person name="Remington K."/>
            <person name="Shao H."/>
            <person name="Sharakhova M.V."/>
            <person name="Sitter C.D."/>
            <person name="Shetty J."/>
            <person name="Smith T.J."/>
            <person name="Strong R."/>
            <person name="Sun J."/>
            <person name="Thomasova D."/>
            <person name="Ton L.Q."/>
            <person name="Topalis P."/>
            <person name="Tu Z."/>
            <person name="Unger M.F."/>
            <person name="Walenz B."/>
            <person name="Wang A."/>
            <person name="Wang J."/>
            <person name="Wang M."/>
            <person name="Wang X."/>
            <person name="Woodford K.J."/>
            <person name="Wortman J.R."/>
            <person name="Wu M."/>
            <person name="Yao A."/>
            <person name="Zdobnov E.M."/>
            <person name="Zhang H."/>
            <person name="Zhao Q."/>
            <person name="Zhao S."/>
            <person name="Zhu S.C."/>
            <person name="Zhimulev I."/>
            <person name="Coluzzi M."/>
            <person name="della Torre A."/>
            <person name="Roth C.W."/>
            <person name="Louis C."/>
            <person name="Kalush F."/>
            <person name="Mural R.J."/>
            <person name="Myers E.W."/>
            <person name="Adams M.D."/>
            <person name="Smith H.O."/>
            <person name="Broder S."/>
            <person name="Gardner M.J."/>
            <person name="Fraser C.M."/>
            <person name="Birney E."/>
            <person name="Bork P."/>
            <person name="Brey P.T."/>
            <person name="Venter J.C."/>
            <person name="Weissenbach J."/>
            <person name="Kafatos F.C."/>
            <person name="Collins F.H."/>
            <person name="Hoffman S.L."/>
        </authorList>
    </citation>
    <scope>NUCLEOTIDE SEQUENCE [LARGE SCALE GENOMIC DNA]</scope>
    <source>
        <strain evidence="5 6">PEST</strain>
    </source>
</reference>